<dbReference type="HAMAP" id="MF_00422">
    <property type="entry name" value="SecE"/>
    <property type="match status" value="1"/>
</dbReference>
<evidence type="ECO:0000313" key="9">
    <source>
        <dbReference type="EMBL" id="QSE97516.1"/>
    </source>
</evidence>
<dbReference type="GO" id="GO:0043952">
    <property type="term" value="P:protein transport by the Sec complex"/>
    <property type="evidence" value="ECO:0007669"/>
    <property type="project" value="UniProtKB-UniRule"/>
</dbReference>
<dbReference type="InterPro" id="IPR001901">
    <property type="entry name" value="Translocase_SecE/Sec61-g"/>
</dbReference>
<dbReference type="AlphaFoldDB" id="A0A974WFW5"/>
<comment type="function">
    <text evidence="8">Essential subunit of the Sec protein translocation channel SecYEG. Clamps together the 2 halves of SecY. May contact the channel plug during translocation.</text>
</comment>
<evidence type="ECO:0000256" key="6">
    <source>
        <dbReference type="ARBA" id="ARBA00023010"/>
    </source>
</evidence>
<proteinExistence type="inferred from homology"/>
<evidence type="ECO:0000256" key="1">
    <source>
        <dbReference type="ARBA" id="ARBA00004370"/>
    </source>
</evidence>
<evidence type="ECO:0000256" key="2">
    <source>
        <dbReference type="ARBA" id="ARBA00022448"/>
    </source>
</evidence>
<dbReference type="GO" id="GO:0005886">
    <property type="term" value="C:plasma membrane"/>
    <property type="evidence" value="ECO:0007669"/>
    <property type="project" value="UniProtKB-SubCell"/>
</dbReference>
<dbReference type="GO" id="GO:0009306">
    <property type="term" value="P:protein secretion"/>
    <property type="evidence" value="ECO:0007669"/>
    <property type="project" value="UniProtKB-UniRule"/>
</dbReference>
<dbReference type="EMBL" id="CP070608">
    <property type="protein sequence ID" value="QSE97516.1"/>
    <property type="molecule type" value="Genomic_DNA"/>
</dbReference>
<gene>
    <name evidence="8 9" type="primary">secE</name>
    <name evidence="9" type="ORF">JR347_00035</name>
</gene>
<dbReference type="KEGG" id="fuv:JR347_00035"/>
<comment type="subcellular location">
    <subcellularLocation>
        <location evidence="8">Cell membrane</location>
        <topology evidence="8">Single-pass membrane protein</topology>
    </subcellularLocation>
    <subcellularLocation>
        <location evidence="1">Membrane</location>
    </subcellularLocation>
</comment>
<name>A0A974WFW5_9BACT</name>
<keyword evidence="2 8" id="KW-0813">Transport</keyword>
<evidence type="ECO:0000313" key="10">
    <source>
        <dbReference type="Proteomes" id="UP000662783"/>
    </source>
</evidence>
<dbReference type="InterPro" id="IPR038379">
    <property type="entry name" value="SecE_sf"/>
</dbReference>
<keyword evidence="6 8" id="KW-0811">Translocation</keyword>
<dbReference type="Pfam" id="PF00584">
    <property type="entry name" value="SecE"/>
    <property type="match status" value="1"/>
</dbReference>
<keyword evidence="3 8" id="KW-0812">Transmembrane</keyword>
<dbReference type="RefSeq" id="WP_205722026.1">
    <property type="nucleotide sequence ID" value="NZ_CP070608.1"/>
</dbReference>
<comment type="similarity">
    <text evidence="8">Belongs to the SecE/SEC61-gamma family.</text>
</comment>
<keyword evidence="4 8" id="KW-0653">Protein transport</keyword>
<dbReference type="InterPro" id="IPR005807">
    <property type="entry name" value="SecE_bac"/>
</dbReference>
<dbReference type="GO" id="GO:0008320">
    <property type="term" value="F:protein transmembrane transporter activity"/>
    <property type="evidence" value="ECO:0007669"/>
    <property type="project" value="UniProtKB-UniRule"/>
</dbReference>
<evidence type="ECO:0000256" key="3">
    <source>
        <dbReference type="ARBA" id="ARBA00022692"/>
    </source>
</evidence>
<dbReference type="NCBIfam" id="TIGR00964">
    <property type="entry name" value="secE_bact"/>
    <property type="match status" value="1"/>
</dbReference>
<evidence type="ECO:0000256" key="5">
    <source>
        <dbReference type="ARBA" id="ARBA00022989"/>
    </source>
</evidence>
<feature type="transmembrane region" description="Helical" evidence="8">
    <location>
        <begin position="32"/>
        <end position="52"/>
    </location>
</feature>
<evidence type="ECO:0000256" key="8">
    <source>
        <dbReference type="HAMAP-Rule" id="MF_00422"/>
    </source>
</evidence>
<keyword evidence="8" id="KW-1003">Cell membrane</keyword>
<dbReference type="GO" id="GO:0006605">
    <property type="term" value="P:protein targeting"/>
    <property type="evidence" value="ECO:0007669"/>
    <property type="project" value="UniProtKB-UniRule"/>
</dbReference>
<evidence type="ECO:0000256" key="7">
    <source>
        <dbReference type="ARBA" id="ARBA00023136"/>
    </source>
</evidence>
<protein>
    <recommendedName>
        <fullName evidence="8">Protein translocase subunit SecE</fullName>
    </recommendedName>
</protein>
<keyword evidence="10" id="KW-1185">Reference proteome</keyword>
<keyword evidence="5 8" id="KW-1133">Transmembrane helix</keyword>
<accession>A0A974WFW5</accession>
<keyword evidence="7 8" id="KW-0472">Membrane</keyword>
<evidence type="ECO:0000256" key="4">
    <source>
        <dbReference type="ARBA" id="ARBA00022927"/>
    </source>
</evidence>
<dbReference type="Proteomes" id="UP000662783">
    <property type="component" value="Chromosome"/>
</dbReference>
<sequence>MQKLKTFILESYDEMKNKVSWPKYSQLQNQSILVLIASLIFALFIGLIDFVFESGMDWIYTEFK</sequence>
<dbReference type="Gene3D" id="1.20.5.1030">
    <property type="entry name" value="Preprotein translocase secy subunit"/>
    <property type="match status" value="1"/>
</dbReference>
<dbReference type="GO" id="GO:0065002">
    <property type="term" value="P:intracellular protein transmembrane transport"/>
    <property type="evidence" value="ECO:0007669"/>
    <property type="project" value="UniProtKB-UniRule"/>
</dbReference>
<comment type="subunit">
    <text evidence="8">Component of the Sec protein translocase complex. Heterotrimer consisting of SecY, SecE and SecG subunits. The heterotrimers can form oligomers, although 1 heterotrimer is thought to be able to translocate proteins. Interacts with the ribosome. Interacts with SecDF, and other proteins may be involved. Interacts with SecA.</text>
</comment>
<organism evidence="9 10">
    <name type="scientific">Fulvivirga lutea</name>
    <dbReference type="NCBI Taxonomy" id="2810512"/>
    <lineage>
        <taxon>Bacteria</taxon>
        <taxon>Pseudomonadati</taxon>
        <taxon>Bacteroidota</taxon>
        <taxon>Cytophagia</taxon>
        <taxon>Cytophagales</taxon>
        <taxon>Fulvivirgaceae</taxon>
        <taxon>Fulvivirga</taxon>
    </lineage>
</organism>
<reference evidence="9" key="1">
    <citation type="submission" date="2021-02" db="EMBL/GenBank/DDBJ databases">
        <title>Fulvivirga sp. S481 isolated from sea water.</title>
        <authorList>
            <person name="Bae S.S."/>
            <person name="Baek K."/>
        </authorList>
    </citation>
    <scope>NUCLEOTIDE SEQUENCE</scope>
    <source>
        <strain evidence="9">S481</strain>
    </source>
</reference>